<feature type="compositionally biased region" description="Acidic residues" evidence="5">
    <location>
        <begin position="325"/>
        <end position="340"/>
    </location>
</feature>
<gene>
    <name evidence="7" type="ORF">BG011_007881</name>
</gene>
<dbReference type="AlphaFoldDB" id="A0A9P6PQS6"/>
<dbReference type="InterPro" id="IPR036457">
    <property type="entry name" value="PPM-type-like_dom_sf"/>
</dbReference>
<evidence type="ECO:0000256" key="5">
    <source>
        <dbReference type="SAM" id="MobiDB-lite"/>
    </source>
</evidence>
<evidence type="ECO:0000313" key="7">
    <source>
        <dbReference type="EMBL" id="KAG0251051.1"/>
    </source>
</evidence>
<organism evidence="7 8">
    <name type="scientific">Mortierella polycephala</name>
    <dbReference type="NCBI Taxonomy" id="41804"/>
    <lineage>
        <taxon>Eukaryota</taxon>
        <taxon>Fungi</taxon>
        <taxon>Fungi incertae sedis</taxon>
        <taxon>Mucoromycota</taxon>
        <taxon>Mortierellomycotina</taxon>
        <taxon>Mortierellomycetes</taxon>
        <taxon>Mortierellales</taxon>
        <taxon>Mortierellaceae</taxon>
        <taxon>Mortierella</taxon>
    </lineage>
</organism>
<dbReference type="EMBL" id="JAAAJA010000624">
    <property type="protein sequence ID" value="KAG0251051.1"/>
    <property type="molecule type" value="Genomic_DNA"/>
</dbReference>
<keyword evidence="3 4" id="KW-0904">Protein phosphatase</keyword>
<reference evidence="7" key="1">
    <citation type="journal article" date="2020" name="Fungal Divers.">
        <title>Resolving the Mortierellaceae phylogeny through synthesis of multi-gene phylogenetics and phylogenomics.</title>
        <authorList>
            <person name="Vandepol N."/>
            <person name="Liber J."/>
            <person name="Desiro A."/>
            <person name="Na H."/>
            <person name="Kennedy M."/>
            <person name="Barry K."/>
            <person name="Grigoriev I.V."/>
            <person name="Miller A.N."/>
            <person name="O'Donnell K."/>
            <person name="Stajich J.E."/>
            <person name="Bonito G."/>
        </authorList>
    </citation>
    <scope>NUCLEOTIDE SEQUENCE</scope>
    <source>
        <strain evidence="7">KOD948</strain>
    </source>
</reference>
<dbReference type="PROSITE" id="PS51746">
    <property type="entry name" value="PPM_2"/>
    <property type="match status" value="1"/>
</dbReference>
<keyword evidence="2 4" id="KW-0378">Hydrolase</keyword>
<keyword evidence="8" id="KW-1185">Reference proteome</keyword>
<evidence type="ECO:0000256" key="1">
    <source>
        <dbReference type="ARBA" id="ARBA00022723"/>
    </source>
</evidence>
<dbReference type="PROSITE" id="PS01032">
    <property type="entry name" value="PPM_1"/>
    <property type="match status" value="1"/>
</dbReference>
<dbReference type="Proteomes" id="UP000726737">
    <property type="component" value="Unassembled WGS sequence"/>
</dbReference>
<dbReference type="InterPro" id="IPR000222">
    <property type="entry name" value="PP2C_BS"/>
</dbReference>
<dbReference type="Pfam" id="PF00481">
    <property type="entry name" value="PP2C"/>
    <property type="match status" value="1"/>
</dbReference>
<feature type="region of interest" description="Disordered" evidence="5">
    <location>
        <begin position="117"/>
        <end position="156"/>
    </location>
</feature>
<evidence type="ECO:0000256" key="4">
    <source>
        <dbReference type="RuleBase" id="RU003465"/>
    </source>
</evidence>
<keyword evidence="1" id="KW-0479">Metal-binding</keyword>
<feature type="compositionally biased region" description="Basic and acidic residues" evidence="5">
    <location>
        <begin position="304"/>
        <end position="324"/>
    </location>
</feature>
<dbReference type="GO" id="GO:0004722">
    <property type="term" value="F:protein serine/threonine phosphatase activity"/>
    <property type="evidence" value="ECO:0007669"/>
    <property type="project" value="InterPro"/>
</dbReference>
<comment type="similarity">
    <text evidence="4">Belongs to the PP2C family.</text>
</comment>
<comment type="caution">
    <text evidence="7">The sequence shown here is derived from an EMBL/GenBank/DDBJ whole genome shotgun (WGS) entry which is preliminary data.</text>
</comment>
<dbReference type="SUPFAM" id="SSF81606">
    <property type="entry name" value="PP2C-like"/>
    <property type="match status" value="1"/>
</dbReference>
<dbReference type="CDD" id="cd00143">
    <property type="entry name" value="PP2Cc"/>
    <property type="match status" value="1"/>
</dbReference>
<accession>A0A9P6PQS6</accession>
<feature type="domain" description="PPM-type phosphatase" evidence="6">
    <location>
        <begin position="85"/>
        <end position="592"/>
    </location>
</feature>
<dbReference type="PANTHER" id="PTHR13832:SF589">
    <property type="entry name" value="[PYRUVATE DEHYDROGENASE [ACETYL-TRANSFERRING]]-PHOSPHATASE 2, MITOCHONDRIAL"/>
    <property type="match status" value="1"/>
</dbReference>
<evidence type="ECO:0000313" key="8">
    <source>
        <dbReference type="Proteomes" id="UP000726737"/>
    </source>
</evidence>
<dbReference type="GO" id="GO:0046872">
    <property type="term" value="F:metal ion binding"/>
    <property type="evidence" value="ECO:0007669"/>
    <property type="project" value="UniProtKB-KW"/>
</dbReference>
<feature type="region of interest" description="Disordered" evidence="5">
    <location>
        <begin position="286"/>
        <end position="340"/>
    </location>
</feature>
<dbReference type="InterPro" id="IPR001932">
    <property type="entry name" value="PPM-type_phosphatase-like_dom"/>
</dbReference>
<feature type="compositionally biased region" description="Low complexity" evidence="5">
    <location>
        <begin position="117"/>
        <end position="147"/>
    </location>
</feature>
<sequence length="623" mass="69116">MKLPRFLHSDCPLISPQMFSQHQHVNYLHSTRGRLAGPRLDAGSPLQQYRTFSSSPAIAYAQPYFAMRNSRGDTLRVHLSKSRDFVGIRSTRCQRKYNQDRYKILVLNPPTLSPEFSSIEASSTASASASSATPSSGGQPNHNNNNHNHIKSTEGSQMDADQKTLFYFAIFDGHGGSNTADYLTSHLDVFIEQATPALVPKVIKSLRKLGGYFRSFRPHFLEPFLPDDFEKKHGPRKGGEQLKVHVKGKGGQIKPMIFIPHPNATEEEQEQDVMSLENKAAKVITKDKGGDHGTGSPTIAPAAPEKEGGHVEAKSNKEMNKEEQKEEEDEEDSYDEDEDPFVIARRRELNKTSPLPGGTTSYFSTNRSEYEQLTLKANDPTEIAAQEEHGASIPETMTLEQRLCLSFLECDTELIRNKYKDGSTASVVVVQSKGAFWETQEDLDLVLAHVGDTRVLLCQAPLGESIQLTTDHHPDAVVEADRIRKMAAYVSEDSFGENMFLGRLANTRALGDTAMKPFGVTAEPEIIRRTVKAKEAAFLVLMSDGVSSVMSNQEVVDCVKLEDNPTQAAANVLNLAEQLGAEDNCTILVVKLPAWGTPMPDLSKGLREYRWQSEALQARARRR</sequence>
<dbReference type="SMART" id="SM00332">
    <property type="entry name" value="PP2Cc"/>
    <property type="match status" value="1"/>
</dbReference>
<proteinExistence type="inferred from homology"/>
<evidence type="ECO:0000256" key="2">
    <source>
        <dbReference type="ARBA" id="ARBA00022801"/>
    </source>
</evidence>
<dbReference type="OrthoDB" id="416093at2759"/>
<dbReference type="PANTHER" id="PTHR13832">
    <property type="entry name" value="PROTEIN PHOSPHATASE 2C"/>
    <property type="match status" value="1"/>
</dbReference>
<evidence type="ECO:0000256" key="3">
    <source>
        <dbReference type="ARBA" id="ARBA00022912"/>
    </source>
</evidence>
<evidence type="ECO:0000259" key="6">
    <source>
        <dbReference type="PROSITE" id="PS51746"/>
    </source>
</evidence>
<name>A0A9P6PQS6_9FUNG</name>
<protein>
    <recommendedName>
        <fullName evidence="6">PPM-type phosphatase domain-containing protein</fullName>
    </recommendedName>
</protein>
<dbReference type="Gene3D" id="3.60.40.10">
    <property type="entry name" value="PPM-type phosphatase domain"/>
    <property type="match status" value="2"/>
</dbReference>
<dbReference type="InterPro" id="IPR015655">
    <property type="entry name" value="PP2C"/>
</dbReference>